<evidence type="ECO:0000313" key="7">
    <source>
        <dbReference type="EMBL" id="KMT58371.1"/>
    </source>
</evidence>
<keyword evidence="8" id="KW-1185">Reference proteome</keyword>
<dbReference type="SUPFAM" id="SSF55804">
    <property type="entry name" value="Phoshotransferase/anion transport protein"/>
    <property type="match status" value="1"/>
</dbReference>
<sequence length="636" mass="73516">MNKVLVETLLDNSDKWMKATELASICGCTTRTIRNHVAKMNKMTEKLIVSSEKGYRLDMMKYPTFLNNKNTQELTKRNREIYIIRHLLENSGRGVDIFDLAEKLYVSESTLKADIQQLKKELVKSNLLIKTVGDICFLQGSEQAKRKFMISVLYEEGNAQNELKENIQEMIGHISLSDLENDIKETALQFGLEMNQYSLNNLVMHFAITIERISGGNLLKKRISHALEMESLEYKIAKKITQTLEKKHAIIFSEGEIEQLSIMFVGLQQEGKLDKSSIHQFVDDKIIDILKEVIQKVEETYLIRFDNEDFLNKLALHVQNLYDRSKVNNFTRNDSLLDIKMSYPLIYDISVFISSYITEQLDILLNDDEISFIALHIGAYFEAELNDKEALKAILISYEYPEIIKQLQKKIERLCAGEIKIADDTWQIEKNQQPFIITTDRKVLLKHPGAVFVHPFLTKKDEEKIRHRVAAIKNFQHQEKMFHYIDKYFDTSLFFGQIDPASYTKKAIINRLVSKMAVQNYVDLNFENLVLEREEMSPTSFPSGAAVPHAMKMIAHKSCVGVMTLQEPIKWENQEVSLVLLIAISKPDVSEFNDFLEKIVELISEKSYVRELTKAETFENFILKLKMLSGNALSEM</sequence>
<dbReference type="InterPro" id="IPR036634">
    <property type="entry name" value="PRD_sf"/>
</dbReference>
<dbReference type="SUPFAM" id="SSF63520">
    <property type="entry name" value="PTS-regulatory domain, PRD"/>
    <property type="match status" value="2"/>
</dbReference>
<keyword evidence="4" id="KW-0804">Transcription</keyword>
<dbReference type="EMBL" id="AZHO01000030">
    <property type="protein sequence ID" value="KMT58371.1"/>
    <property type="molecule type" value="Genomic_DNA"/>
</dbReference>
<dbReference type="Proteomes" id="UP000052258">
    <property type="component" value="Unassembled WGS sequence"/>
</dbReference>
<accession>A0A0J8J211</accession>
<keyword evidence="3" id="KW-0010">Activator</keyword>
<dbReference type="Pfam" id="PF05043">
    <property type="entry name" value="Mga"/>
    <property type="match status" value="1"/>
</dbReference>
<dbReference type="OrthoDB" id="3710983at2"/>
<feature type="domain" description="PTS EIIA type-2" evidence="5">
    <location>
        <begin position="487"/>
        <end position="629"/>
    </location>
</feature>
<evidence type="ECO:0000256" key="4">
    <source>
        <dbReference type="ARBA" id="ARBA00023163"/>
    </source>
</evidence>
<reference evidence="7 8" key="1">
    <citation type="journal article" date="2015" name="Genome Biol. Evol.">
        <title>Comparative Genomics of Listeria Sensu Lato: Genus-Wide Differences in Evolutionary Dynamics and the Progressive Gain of Complex, Potentially Pathogenicity-Related Traits through Lateral Gene Transfer.</title>
        <authorList>
            <person name="Chiara M."/>
            <person name="Caruso M."/>
            <person name="D'Erchia A.M."/>
            <person name="Manzari C."/>
            <person name="Fraccalvieri R."/>
            <person name="Goffredo E."/>
            <person name="Latorre L."/>
            <person name="Miccolupo A."/>
            <person name="Padalino I."/>
            <person name="Santagada G."/>
            <person name="Chiocco D."/>
            <person name="Pesole G."/>
            <person name="Horner D.S."/>
            <person name="Parisi A."/>
        </authorList>
    </citation>
    <scope>NUCLEOTIDE SEQUENCE [LARGE SCALE GENOMIC DNA]</scope>
    <source>
        <strain evidence="7 8">1991</strain>
    </source>
</reference>
<name>A0A0J8J211_9LIST</name>
<evidence type="ECO:0000256" key="1">
    <source>
        <dbReference type="ARBA" id="ARBA00022737"/>
    </source>
</evidence>
<dbReference type="Gene3D" id="1.10.1790.10">
    <property type="entry name" value="PRD domain"/>
    <property type="match status" value="2"/>
</dbReference>
<dbReference type="InterPro" id="IPR016152">
    <property type="entry name" value="PTrfase/Anion_transptr"/>
</dbReference>
<organism evidence="7 8">
    <name type="scientific">Listeria fleischmannii 1991</name>
    <dbReference type="NCBI Taxonomy" id="1430899"/>
    <lineage>
        <taxon>Bacteria</taxon>
        <taxon>Bacillati</taxon>
        <taxon>Bacillota</taxon>
        <taxon>Bacilli</taxon>
        <taxon>Bacillales</taxon>
        <taxon>Listeriaceae</taxon>
        <taxon>Listeria</taxon>
    </lineage>
</organism>
<dbReference type="PANTHER" id="PTHR30185">
    <property type="entry name" value="CRYPTIC BETA-GLUCOSIDE BGL OPERON ANTITERMINATOR"/>
    <property type="match status" value="1"/>
</dbReference>
<comment type="caution">
    <text evidence="7">The sequence shown here is derived from an EMBL/GenBank/DDBJ whole genome shotgun (WGS) entry which is preliminary data.</text>
</comment>
<proteinExistence type="predicted"/>
<dbReference type="PANTHER" id="PTHR30185:SF12">
    <property type="entry name" value="TRANSCRIPTIONAL REGULATOR MANR"/>
    <property type="match status" value="1"/>
</dbReference>
<dbReference type="Pfam" id="PF00874">
    <property type="entry name" value="PRD"/>
    <property type="match status" value="2"/>
</dbReference>
<dbReference type="AlphaFoldDB" id="A0A0J8J211"/>
<dbReference type="InterPro" id="IPR011608">
    <property type="entry name" value="PRD"/>
</dbReference>
<dbReference type="Gene3D" id="1.10.10.10">
    <property type="entry name" value="Winged helix-like DNA-binding domain superfamily/Winged helix DNA-binding domain"/>
    <property type="match status" value="2"/>
</dbReference>
<protein>
    <submittedName>
        <fullName evidence="7">PRD/PTS system IIA 2 domain protein</fullName>
    </submittedName>
</protein>
<feature type="domain" description="PRD" evidence="6">
    <location>
        <begin position="281"/>
        <end position="387"/>
    </location>
</feature>
<dbReference type="InterPro" id="IPR007737">
    <property type="entry name" value="Mga_HTH"/>
</dbReference>
<keyword evidence="2" id="KW-0805">Transcription regulation</keyword>
<evidence type="ECO:0000259" key="6">
    <source>
        <dbReference type="PROSITE" id="PS51372"/>
    </source>
</evidence>
<dbReference type="Pfam" id="PF00359">
    <property type="entry name" value="PTS_EIIA_2"/>
    <property type="match status" value="1"/>
</dbReference>
<feature type="domain" description="PRD" evidence="6">
    <location>
        <begin position="166"/>
        <end position="274"/>
    </location>
</feature>
<keyword evidence="1" id="KW-0677">Repeat</keyword>
<dbReference type="RefSeq" id="WP_059140183.1">
    <property type="nucleotide sequence ID" value="NZ_KQ130619.1"/>
</dbReference>
<dbReference type="Pfam" id="PF08279">
    <property type="entry name" value="HTH_11"/>
    <property type="match status" value="1"/>
</dbReference>
<dbReference type="PATRIC" id="fig|1430899.3.peg.2247"/>
<dbReference type="InterPro" id="IPR013196">
    <property type="entry name" value="HTH_11"/>
</dbReference>
<dbReference type="InterPro" id="IPR002178">
    <property type="entry name" value="PTS_EIIA_type-2_dom"/>
</dbReference>
<dbReference type="PROSITE" id="PS51094">
    <property type="entry name" value="PTS_EIIA_TYPE_2"/>
    <property type="match status" value="1"/>
</dbReference>
<dbReference type="Gene3D" id="3.40.930.10">
    <property type="entry name" value="Mannitol-specific EII, Chain A"/>
    <property type="match status" value="1"/>
</dbReference>
<evidence type="ECO:0000313" key="8">
    <source>
        <dbReference type="Proteomes" id="UP000052258"/>
    </source>
</evidence>
<evidence type="ECO:0000259" key="5">
    <source>
        <dbReference type="PROSITE" id="PS51094"/>
    </source>
</evidence>
<gene>
    <name evidence="7" type="ORF">X560_2197</name>
</gene>
<dbReference type="InterPro" id="IPR050661">
    <property type="entry name" value="BglG_antiterminators"/>
</dbReference>
<evidence type="ECO:0000256" key="2">
    <source>
        <dbReference type="ARBA" id="ARBA00023015"/>
    </source>
</evidence>
<dbReference type="GO" id="GO:0006355">
    <property type="term" value="P:regulation of DNA-templated transcription"/>
    <property type="evidence" value="ECO:0007669"/>
    <property type="project" value="InterPro"/>
</dbReference>
<dbReference type="InterPro" id="IPR036388">
    <property type="entry name" value="WH-like_DNA-bd_sf"/>
</dbReference>
<evidence type="ECO:0000256" key="3">
    <source>
        <dbReference type="ARBA" id="ARBA00023159"/>
    </source>
</evidence>
<dbReference type="PROSITE" id="PS51372">
    <property type="entry name" value="PRD_2"/>
    <property type="match status" value="2"/>
</dbReference>